<feature type="domain" description="MmgE/PrpD N-terminal" evidence="2">
    <location>
        <begin position="21"/>
        <end position="235"/>
    </location>
</feature>
<dbReference type="GO" id="GO:0016829">
    <property type="term" value="F:lyase activity"/>
    <property type="evidence" value="ECO:0007669"/>
    <property type="project" value="InterPro"/>
</dbReference>
<sequence length="441" mass="45850">MTAGAHADRSASLADATAWLVRCDALPADVEAKARLLLLDTLGCLLAGLNHPDVKAFGRALRVAFPGDVAWPASDIQLAPAASGALGAAAACWDEACEGNASAHGRPGLPVVPALLALAATRNATLGELLLALATGYEIGTRAGESWRIPPGWHVDGSSHSLGVAAAVARLTSGPQRVQAAIEAAACQIPASLYLPITVGSVLRNTYAAHAVLLGVMAAAAADANFTMPDGALEEGRRRVLRAENDANPTPAGHWTILDGYLKPFAAVRHTHYGVAAALRLRQHPAFSLAKLGAIRLQVYDEAMRYCGNRAPQTAIQAQFSLSYAVAAALVLGDLGPEAYTKLDDPAITDLERRIAVDVDPARTHRGATLTLTIDGAALSDTVDAVAGDPSMPMTQAEAVAKFHRYTDSIVGRPHAEALVAFALEASATTPARQCFSLGRP</sequence>
<dbReference type="InterPro" id="IPR042188">
    <property type="entry name" value="MmgE/PrpD_sf_2"/>
</dbReference>
<dbReference type="InterPro" id="IPR036148">
    <property type="entry name" value="MmgE/PrpD_sf"/>
</dbReference>
<dbReference type="PANTHER" id="PTHR16943:SF8">
    <property type="entry name" value="2-METHYLCITRATE DEHYDRATASE"/>
    <property type="match status" value="1"/>
</dbReference>
<comment type="similarity">
    <text evidence="1">Belongs to the PrpD family.</text>
</comment>
<evidence type="ECO:0000259" key="3">
    <source>
        <dbReference type="Pfam" id="PF19305"/>
    </source>
</evidence>
<reference evidence="4 5" key="1">
    <citation type="submission" date="2018-07" db="EMBL/GenBank/DDBJ databases">
        <authorList>
            <person name="Quirk P.G."/>
            <person name="Krulwich T.A."/>
        </authorList>
    </citation>
    <scope>NUCLEOTIDE SEQUENCE [LARGE SCALE GENOMIC DNA]</scope>
    <source>
        <strain evidence="4 5">CC-BB4</strain>
    </source>
</reference>
<dbReference type="Proteomes" id="UP000254889">
    <property type="component" value="Chromosome"/>
</dbReference>
<gene>
    <name evidence="4" type="ORF">DW352_16185</name>
</gene>
<dbReference type="Gene3D" id="3.30.1330.120">
    <property type="entry name" value="2-methylcitrate dehydratase PrpD"/>
    <property type="match status" value="1"/>
</dbReference>
<evidence type="ECO:0000259" key="2">
    <source>
        <dbReference type="Pfam" id="PF03972"/>
    </source>
</evidence>
<dbReference type="OrthoDB" id="5415580at2"/>
<proteinExistence type="inferred from homology"/>
<dbReference type="Pfam" id="PF03972">
    <property type="entry name" value="MmgE_PrpD_N"/>
    <property type="match status" value="1"/>
</dbReference>
<keyword evidence="5" id="KW-1185">Reference proteome</keyword>
<dbReference type="InterPro" id="IPR042183">
    <property type="entry name" value="MmgE/PrpD_sf_1"/>
</dbReference>
<evidence type="ECO:0000313" key="5">
    <source>
        <dbReference type="Proteomes" id="UP000254889"/>
    </source>
</evidence>
<dbReference type="Gene3D" id="1.10.4100.10">
    <property type="entry name" value="2-methylcitrate dehydratase PrpD"/>
    <property type="match status" value="1"/>
</dbReference>
<dbReference type="InterPro" id="IPR045336">
    <property type="entry name" value="MmgE_PrpD_N"/>
</dbReference>
<name>A0A345ZYD1_9HYPH</name>
<dbReference type="InterPro" id="IPR005656">
    <property type="entry name" value="MmgE_PrpD"/>
</dbReference>
<evidence type="ECO:0000256" key="1">
    <source>
        <dbReference type="ARBA" id="ARBA00006174"/>
    </source>
</evidence>
<dbReference type="Pfam" id="PF19305">
    <property type="entry name" value="MmgE_PrpD_C"/>
    <property type="match status" value="1"/>
</dbReference>
<evidence type="ECO:0000313" key="4">
    <source>
        <dbReference type="EMBL" id="AXK81928.1"/>
    </source>
</evidence>
<dbReference type="InterPro" id="IPR045337">
    <property type="entry name" value="MmgE_PrpD_C"/>
</dbReference>
<protein>
    <submittedName>
        <fullName evidence="4">MmgE/PrpD family protein</fullName>
    </submittedName>
</protein>
<dbReference type="KEGG" id="ptaw:DW352_16185"/>
<dbReference type="AlphaFoldDB" id="A0A345ZYD1"/>
<dbReference type="SUPFAM" id="SSF103378">
    <property type="entry name" value="2-methylcitrate dehydratase PrpD"/>
    <property type="match status" value="1"/>
</dbReference>
<dbReference type="PANTHER" id="PTHR16943">
    <property type="entry name" value="2-METHYLCITRATE DEHYDRATASE-RELATED"/>
    <property type="match status" value="1"/>
</dbReference>
<organism evidence="4 5">
    <name type="scientific">Pseudolabrys taiwanensis</name>
    <dbReference type="NCBI Taxonomy" id="331696"/>
    <lineage>
        <taxon>Bacteria</taxon>
        <taxon>Pseudomonadati</taxon>
        <taxon>Pseudomonadota</taxon>
        <taxon>Alphaproteobacteria</taxon>
        <taxon>Hyphomicrobiales</taxon>
        <taxon>Xanthobacteraceae</taxon>
        <taxon>Pseudolabrys</taxon>
    </lineage>
</organism>
<accession>A0A345ZYD1</accession>
<dbReference type="EMBL" id="CP031417">
    <property type="protein sequence ID" value="AXK81928.1"/>
    <property type="molecule type" value="Genomic_DNA"/>
</dbReference>
<feature type="domain" description="MmgE/PrpD C-terminal" evidence="3">
    <location>
        <begin position="265"/>
        <end position="417"/>
    </location>
</feature>